<dbReference type="OrthoDB" id="1658at2759"/>
<evidence type="ECO:0000313" key="10">
    <source>
        <dbReference type="EMBL" id="CAF0852331.1"/>
    </source>
</evidence>
<dbReference type="Pfam" id="PF01239">
    <property type="entry name" value="PPTA"/>
    <property type="match status" value="4"/>
</dbReference>
<dbReference type="Proteomes" id="UP000663877">
    <property type="component" value="Unassembled WGS sequence"/>
</dbReference>
<sequence>MPVHGQVKIRTSAEQKAARERERAEKLQLYLTEYESILNNRQLTDLFALLKQTENTLINHPDCFTLWNIRREVILKLDNDKQKEYLQKELQITQLCLKSNVKSYSCWNQRQWCLKQLKENFDLNLYQNELQLCQKFLEIDERNFHCWAYRYYLLEHLCPSSSSDIETFYDNELTFLRSTIGNNLSNYSAWHYRSKYLDKLLDHNPIRRSNLLLKEWELVLNAVYTDCSDQAAWFYLRWLLFKQLGVESITETEHIKPLEELDEIESENKWCMLALCQLWKEKKINDDKRRNYLERLANHIDTDRAAFYRDQI</sequence>
<evidence type="ECO:0000256" key="6">
    <source>
        <dbReference type="ARBA" id="ARBA00022737"/>
    </source>
</evidence>
<evidence type="ECO:0000256" key="7">
    <source>
        <dbReference type="ARBA" id="ARBA00031267"/>
    </source>
</evidence>
<evidence type="ECO:0000313" key="12">
    <source>
        <dbReference type="Proteomes" id="UP000663832"/>
    </source>
</evidence>
<comment type="function">
    <text evidence="9">Catalyzes the transfer of a geranyl-geranyl moiety from geranyl-geranyl pyrophosphate to cysteines occuring in specific C-terminal amino acid sequences.</text>
</comment>
<dbReference type="FunFam" id="1.25.40.120:FF:000035">
    <property type="entry name" value="Geranylgeranyl transferase type-2 subunit alpha"/>
    <property type="match status" value="1"/>
</dbReference>
<evidence type="ECO:0000256" key="5">
    <source>
        <dbReference type="ARBA" id="ARBA00022679"/>
    </source>
</evidence>
<evidence type="ECO:0000256" key="2">
    <source>
        <dbReference type="ARBA" id="ARBA00012656"/>
    </source>
</evidence>
<evidence type="ECO:0000313" key="13">
    <source>
        <dbReference type="Proteomes" id="UP000663877"/>
    </source>
</evidence>
<comment type="similarity">
    <text evidence="1 9">Belongs to the protein prenyltransferase subunit alpha family.</text>
</comment>
<keyword evidence="4 9" id="KW-0637">Prenyltransferase</keyword>
<keyword evidence="12" id="KW-1185">Reference proteome</keyword>
<dbReference type="Proteomes" id="UP000663832">
    <property type="component" value="Unassembled WGS sequence"/>
</dbReference>
<dbReference type="SUPFAM" id="SSF48439">
    <property type="entry name" value="Protein prenylyltransferase"/>
    <property type="match status" value="1"/>
</dbReference>
<dbReference type="EC" id="2.5.1.60" evidence="2 9"/>
<proteinExistence type="inferred from homology"/>
<dbReference type="PROSITE" id="PS51147">
    <property type="entry name" value="PFTA"/>
    <property type="match status" value="3"/>
</dbReference>
<dbReference type="PANTHER" id="PTHR11129">
    <property type="entry name" value="PROTEIN FARNESYLTRANSFERASE ALPHA SUBUNIT/RAB GERANYLGERANYL TRANSFERASE ALPHA SUBUNIT"/>
    <property type="match status" value="1"/>
</dbReference>
<evidence type="ECO:0000256" key="3">
    <source>
        <dbReference type="ARBA" id="ARBA00014772"/>
    </source>
</evidence>
<dbReference type="AlphaFoldDB" id="A0A813WL78"/>
<dbReference type="EMBL" id="CAJNOI010000024">
    <property type="protein sequence ID" value="CAF0852331.1"/>
    <property type="molecule type" value="Genomic_DNA"/>
</dbReference>
<reference evidence="10" key="1">
    <citation type="submission" date="2021-02" db="EMBL/GenBank/DDBJ databases">
        <authorList>
            <person name="Nowell W R."/>
        </authorList>
    </citation>
    <scope>NUCLEOTIDE SEQUENCE</scope>
</reference>
<dbReference type="GO" id="GO:0005968">
    <property type="term" value="C:Rab-protein geranylgeranyltransferase complex"/>
    <property type="evidence" value="ECO:0007669"/>
    <property type="project" value="TreeGrafter"/>
</dbReference>
<comment type="catalytic activity">
    <reaction evidence="8 9">
        <text>geranylgeranyl diphosphate + L-cysteinyl-[protein] = S-geranylgeranyl-L-cysteinyl-[protein] + diphosphate</text>
        <dbReference type="Rhea" id="RHEA:21240"/>
        <dbReference type="Rhea" id="RHEA-COMP:10131"/>
        <dbReference type="Rhea" id="RHEA-COMP:11537"/>
        <dbReference type="ChEBI" id="CHEBI:29950"/>
        <dbReference type="ChEBI" id="CHEBI:33019"/>
        <dbReference type="ChEBI" id="CHEBI:57533"/>
        <dbReference type="ChEBI" id="CHEBI:86021"/>
        <dbReference type="EC" id="2.5.1.60"/>
    </reaction>
</comment>
<dbReference type="GO" id="GO:0004663">
    <property type="term" value="F:Rab geranylgeranyltransferase activity"/>
    <property type="evidence" value="ECO:0007669"/>
    <property type="project" value="UniProtKB-UniRule"/>
</dbReference>
<dbReference type="EMBL" id="CAJNOM010000384">
    <property type="protein sequence ID" value="CAF1407825.1"/>
    <property type="molecule type" value="Genomic_DNA"/>
</dbReference>
<organism evidence="10 13">
    <name type="scientific">Adineta steineri</name>
    <dbReference type="NCBI Taxonomy" id="433720"/>
    <lineage>
        <taxon>Eukaryota</taxon>
        <taxon>Metazoa</taxon>
        <taxon>Spiralia</taxon>
        <taxon>Gnathifera</taxon>
        <taxon>Rotifera</taxon>
        <taxon>Eurotatoria</taxon>
        <taxon>Bdelloidea</taxon>
        <taxon>Adinetida</taxon>
        <taxon>Adinetidae</taxon>
        <taxon>Adineta</taxon>
    </lineage>
</organism>
<comment type="caution">
    <text evidence="10">The sequence shown here is derived from an EMBL/GenBank/DDBJ whole genome shotgun (WGS) entry which is preliminary data.</text>
</comment>
<dbReference type="InterPro" id="IPR002088">
    <property type="entry name" value="Prenyl_trans_a"/>
</dbReference>
<evidence type="ECO:0000313" key="11">
    <source>
        <dbReference type="EMBL" id="CAF1407825.1"/>
    </source>
</evidence>
<gene>
    <name evidence="10" type="ORF">BJG266_LOCUS7911</name>
    <name evidence="11" type="ORF">QVE165_LOCUS37257</name>
</gene>
<evidence type="ECO:0000256" key="9">
    <source>
        <dbReference type="RuleBase" id="RU367120"/>
    </source>
</evidence>
<keyword evidence="6" id="KW-0677">Repeat</keyword>
<dbReference type="GO" id="GO:0097354">
    <property type="term" value="P:prenylation"/>
    <property type="evidence" value="ECO:0007669"/>
    <property type="project" value="UniProtKB-UniRule"/>
</dbReference>
<dbReference type="PANTHER" id="PTHR11129:SF2">
    <property type="entry name" value="GERANYLGERANYL TRANSFERASE TYPE-2 SUBUNIT ALPHA"/>
    <property type="match status" value="1"/>
</dbReference>
<keyword evidence="5 9" id="KW-0808">Transferase</keyword>
<evidence type="ECO:0000256" key="8">
    <source>
        <dbReference type="ARBA" id="ARBA00047658"/>
    </source>
</evidence>
<dbReference type="Gene3D" id="1.25.40.120">
    <property type="entry name" value="Protein prenylyltransferase"/>
    <property type="match status" value="1"/>
</dbReference>
<evidence type="ECO:0000256" key="1">
    <source>
        <dbReference type="ARBA" id="ARBA00006734"/>
    </source>
</evidence>
<protein>
    <recommendedName>
        <fullName evidence="3 9">Geranylgeranyl transferase type-2 subunit alpha</fullName>
        <ecNumber evidence="2 9">2.5.1.60</ecNumber>
    </recommendedName>
    <alternativeName>
        <fullName evidence="7 9">Geranylgeranyl transferase type II subunit alpha</fullName>
    </alternativeName>
</protein>
<evidence type="ECO:0000256" key="4">
    <source>
        <dbReference type="ARBA" id="ARBA00022602"/>
    </source>
</evidence>
<accession>A0A813WL78</accession>
<name>A0A813WL78_9BILA</name>